<dbReference type="PANTHER" id="PTHR43313">
    <property type="entry name" value="SHORT-CHAIN DEHYDROGENASE/REDUCTASE FAMILY 9C"/>
    <property type="match status" value="1"/>
</dbReference>
<accession>A0A4Y2E3J4</accession>
<dbReference type="GO" id="GO:0008202">
    <property type="term" value="P:steroid metabolic process"/>
    <property type="evidence" value="ECO:0007669"/>
    <property type="project" value="TreeGrafter"/>
</dbReference>
<evidence type="ECO:0000313" key="2">
    <source>
        <dbReference type="EMBL" id="GBM23471.1"/>
    </source>
</evidence>
<name>A0A4Y2E3J4_ARAVE</name>
<proteinExistence type="predicted"/>
<reference evidence="2 3" key="1">
    <citation type="journal article" date="2019" name="Sci. Rep.">
        <title>Orb-weaving spider Araneus ventricosus genome elucidates the spidroin gene catalogue.</title>
        <authorList>
            <person name="Kono N."/>
            <person name="Nakamura H."/>
            <person name="Ohtoshi R."/>
            <person name="Moran D.A.P."/>
            <person name="Shinohara A."/>
            <person name="Yoshida Y."/>
            <person name="Fujiwara M."/>
            <person name="Mori M."/>
            <person name="Tomita M."/>
            <person name="Arakawa K."/>
        </authorList>
    </citation>
    <scope>NUCLEOTIDE SEQUENCE [LARGE SCALE GENOMIC DNA]</scope>
</reference>
<dbReference type="InterPro" id="IPR002347">
    <property type="entry name" value="SDR_fam"/>
</dbReference>
<sequence length="178" mass="20554">MERIPQREFTLIVVSIVGRLALPMAVPYSMSKFACVGFSESLRYELDLWGVQVISIEPEFFETDMTTEMGISERIDTMLAKVDEDVRKDYGEEFLKAFKHIGSTIFPPSPNMQKLLETVEDAVSLKHPDVVYKVCRNFGVRVFWIVWDILPAEFKVLIIRIVLYLFGLRKSGRAKKRV</sequence>
<dbReference type="AlphaFoldDB" id="A0A4Y2E3J4"/>
<dbReference type="GO" id="GO:0016491">
    <property type="term" value="F:oxidoreductase activity"/>
    <property type="evidence" value="ECO:0007669"/>
    <property type="project" value="TreeGrafter"/>
</dbReference>
<feature type="transmembrane region" description="Helical" evidence="1">
    <location>
        <begin position="142"/>
        <end position="167"/>
    </location>
</feature>
<evidence type="ECO:0000256" key="1">
    <source>
        <dbReference type="SAM" id="Phobius"/>
    </source>
</evidence>
<keyword evidence="3" id="KW-1185">Reference proteome</keyword>
<dbReference type="Proteomes" id="UP000499080">
    <property type="component" value="Unassembled WGS sequence"/>
</dbReference>
<comment type="caution">
    <text evidence="2">The sequence shown here is derived from an EMBL/GenBank/DDBJ whole genome shotgun (WGS) entry which is preliminary data.</text>
</comment>
<dbReference type="Pfam" id="PF00106">
    <property type="entry name" value="adh_short"/>
    <property type="match status" value="1"/>
</dbReference>
<dbReference type="EMBL" id="BGPR01000498">
    <property type="protein sequence ID" value="GBM23471.1"/>
    <property type="molecule type" value="Genomic_DNA"/>
</dbReference>
<evidence type="ECO:0000313" key="3">
    <source>
        <dbReference type="Proteomes" id="UP000499080"/>
    </source>
</evidence>
<dbReference type="SUPFAM" id="SSF51735">
    <property type="entry name" value="NAD(P)-binding Rossmann-fold domains"/>
    <property type="match status" value="1"/>
</dbReference>
<keyword evidence="1" id="KW-0472">Membrane</keyword>
<keyword evidence="1" id="KW-1133">Transmembrane helix</keyword>
<gene>
    <name evidence="2" type="ORF">AVEN_181584_1</name>
</gene>
<dbReference type="OrthoDB" id="6436309at2759"/>
<keyword evidence="1" id="KW-0812">Transmembrane</keyword>
<dbReference type="InterPro" id="IPR036291">
    <property type="entry name" value="NAD(P)-bd_dom_sf"/>
</dbReference>
<organism evidence="2 3">
    <name type="scientific">Araneus ventricosus</name>
    <name type="common">Orbweaver spider</name>
    <name type="synonym">Epeira ventricosa</name>
    <dbReference type="NCBI Taxonomy" id="182803"/>
    <lineage>
        <taxon>Eukaryota</taxon>
        <taxon>Metazoa</taxon>
        <taxon>Ecdysozoa</taxon>
        <taxon>Arthropoda</taxon>
        <taxon>Chelicerata</taxon>
        <taxon>Arachnida</taxon>
        <taxon>Araneae</taxon>
        <taxon>Araneomorphae</taxon>
        <taxon>Entelegynae</taxon>
        <taxon>Araneoidea</taxon>
        <taxon>Araneidae</taxon>
        <taxon>Araneus</taxon>
    </lineage>
</organism>
<dbReference type="Gene3D" id="3.40.50.720">
    <property type="entry name" value="NAD(P)-binding Rossmann-like Domain"/>
    <property type="match status" value="1"/>
</dbReference>
<evidence type="ECO:0008006" key="4">
    <source>
        <dbReference type="Google" id="ProtNLM"/>
    </source>
</evidence>
<dbReference type="PANTHER" id="PTHR43313:SF1">
    <property type="entry name" value="3BETA-HYDROXYSTEROID DEHYDROGENASE DHS-16"/>
    <property type="match status" value="1"/>
</dbReference>
<protein>
    <recommendedName>
        <fullName evidence="4">Estradiol 17-beta-dehydrogenase 2</fullName>
    </recommendedName>
</protein>